<dbReference type="InterPro" id="IPR036890">
    <property type="entry name" value="HATPase_C_sf"/>
</dbReference>
<protein>
    <submittedName>
        <fullName evidence="2">STAS-like domain-containing protein</fullName>
    </submittedName>
</protein>
<feature type="domain" description="DUF4325" evidence="1">
    <location>
        <begin position="302"/>
        <end position="356"/>
    </location>
</feature>
<dbReference type="Proteomes" id="UP001156215">
    <property type="component" value="Chromosome"/>
</dbReference>
<dbReference type="RefSeq" id="WP_269308736.1">
    <property type="nucleotide sequence ID" value="NZ_CP098242.1"/>
</dbReference>
<dbReference type="Gene3D" id="3.30.565.10">
    <property type="entry name" value="Histidine kinase-like ATPase, C-terminal domain"/>
    <property type="match status" value="1"/>
</dbReference>
<dbReference type="InterPro" id="IPR025474">
    <property type="entry name" value="DUF4325"/>
</dbReference>
<dbReference type="AlphaFoldDB" id="A0A9E9LY62"/>
<dbReference type="SUPFAM" id="SSF55874">
    <property type="entry name" value="ATPase domain of HSP90 chaperone/DNA topoisomerase II/histidine kinase"/>
    <property type="match status" value="1"/>
</dbReference>
<organism evidence="2 3">
    <name type="scientific">Oxalobacter vibrioformis</name>
    <dbReference type="NCBI Taxonomy" id="933080"/>
    <lineage>
        <taxon>Bacteria</taxon>
        <taxon>Pseudomonadati</taxon>
        <taxon>Pseudomonadota</taxon>
        <taxon>Betaproteobacteria</taxon>
        <taxon>Burkholderiales</taxon>
        <taxon>Oxalobacteraceae</taxon>
        <taxon>Oxalobacter</taxon>
    </lineage>
</organism>
<gene>
    <name evidence="2" type="ORF">NB640_10940</name>
</gene>
<evidence type="ECO:0000259" key="1">
    <source>
        <dbReference type="Pfam" id="PF14213"/>
    </source>
</evidence>
<dbReference type="EMBL" id="CP098242">
    <property type="protein sequence ID" value="WAW09730.1"/>
    <property type="molecule type" value="Genomic_DNA"/>
</dbReference>
<keyword evidence="3" id="KW-1185">Reference proteome</keyword>
<reference evidence="2" key="1">
    <citation type="journal article" date="2022" name="Front. Microbiol.">
        <title>New perspectives on an old grouping: The genomic and phenotypic variability of Oxalobacter formigenes and the implications for calcium oxalate stone prevention.</title>
        <authorList>
            <person name="Chmiel J.A."/>
            <person name="Carr C."/>
            <person name="Stuivenberg G.A."/>
            <person name="Venema R."/>
            <person name="Chanyi R.M."/>
            <person name="Al K.F."/>
            <person name="Giguere D."/>
            <person name="Say H."/>
            <person name="Akouris P.P."/>
            <person name="Dominguez Romero S.A."/>
            <person name="Kwong A."/>
            <person name="Tai V."/>
            <person name="Koval S.F."/>
            <person name="Razvi H."/>
            <person name="Bjazevic J."/>
            <person name="Burton J.P."/>
        </authorList>
    </citation>
    <scope>NUCLEOTIDE SEQUENCE</scope>
    <source>
        <strain evidence="2">WoOx3</strain>
    </source>
</reference>
<accession>A0A9E9LY62</accession>
<sequence length="368" mass="40163">MVIGLPAMMAAGFEDFGGNVLFDAQGGRIRTWFADSIAAGVEEDPVVLASRHFGIAEGVLREYMNQLVDTGWFTQAGSLRQPRYGLGEKREIVRTYCQIQRVDVVDVWETFFRPFFAMTPNVKNIAHYGFTRMLDNAFVHAGGGMVTALVCSVGGMLTICIMDDGVGIFAKVEKALHLPDRRMAALELAKGRLAPDIAGKSGESVFLVSHLFDFFAIRANGLQYVRNGASSYNNVPESVTFSADTNQKGTTVVMVIPMGSTASLADVMGRYAKSPAHPVFSATAVPVKLASLGGEELVSREQARRLMDRLDSFEKVVLDFSDVSRIGSGFADEVFRVFAHEYPSVRLDIANASPVVWQTISQARSSLH</sequence>
<name>A0A9E9LY62_9BURK</name>
<dbReference type="KEGG" id="ovb:NB640_10940"/>
<proteinExistence type="predicted"/>
<evidence type="ECO:0000313" key="3">
    <source>
        <dbReference type="Proteomes" id="UP001156215"/>
    </source>
</evidence>
<dbReference type="Pfam" id="PF14213">
    <property type="entry name" value="DUF4325"/>
    <property type="match status" value="1"/>
</dbReference>
<evidence type="ECO:0000313" key="2">
    <source>
        <dbReference type="EMBL" id="WAW09730.1"/>
    </source>
</evidence>